<proteinExistence type="inferred from homology"/>
<reference evidence="7" key="1">
    <citation type="journal article" date="2019" name="Int. J. Syst. Evol. Microbiol.">
        <title>The Global Catalogue of Microorganisms (GCM) 10K type strain sequencing project: providing services to taxonomists for standard genome sequencing and annotation.</title>
        <authorList>
            <consortium name="The Broad Institute Genomics Platform"/>
            <consortium name="The Broad Institute Genome Sequencing Center for Infectious Disease"/>
            <person name="Wu L."/>
            <person name="Ma J."/>
        </authorList>
    </citation>
    <scope>NUCLEOTIDE SEQUENCE [LARGE SCALE GENOMIC DNA]</scope>
    <source>
        <strain evidence="7">CGMCC 4.7683</strain>
    </source>
</reference>
<dbReference type="PANTHER" id="PTHR48075">
    <property type="entry name" value="3-HYDROXYACYL-COA DEHYDROGENASE FAMILY PROTEIN"/>
    <property type="match status" value="1"/>
</dbReference>
<dbReference type="PANTHER" id="PTHR48075:SF5">
    <property type="entry name" value="3-HYDROXYBUTYRYL-COA DEHYDROGENASE"/>
    <property type="match status" value="1"/>
</dbReference>
<dbReference type="InterPro" id="IPR006108">
    <property type="entry name" value="3HC_DH_C"/>
</dbReference>
<keyword evidence="3" id="KW-0560">Oxidoreductase</keyword>
<evidence type="ECO:0000256" key="2">
    <source>
        <dbReference type="ARBA" id="ARBA00009463"/>
    </source>
</evidence>
<keyword evidence="7" id="KW-1185">Reference proteome</keyword>
<dbReference type="Pfam" id="PF02737">
    <property type="entry name" value="3HCDH_N"/>
    <property type="match status" value="1"/>
</dbReference>
<feature type="domain" description="3-hydroxyacyl-CoA dehydrogenase C-terminal" evidence="4">
    <location>
        <begin position="402"/>
        <end position="484"/>
    </location>
</feature>
<dbReference type="Proteomes" id="UP000635387">
    <property type="component" value="Unassembled WGS sequence"/>
</dbReference>
<sequence>MRIRVIGTGVMGRGIAQWAATAGHTVELADARREAVGEAIDFIGRLLDRAVVKGRMTEPEAGEVRARLVPLDAVSAPGDDVDLVIEAVREDLDTKAELFAALEAILPSSTIFATNTSSLPVTRIAATLADPSRLAGLHFFNPVPLMKIVEVVPGAATRSDIPGTLAELVRASGHRAVTVADTPGFLVNHAGRGLVTEAFALLEDSAAEPVVIDRIARDVLGLRMGPFELMDLTGLDVTAAVIDSIWTGFRHSDRLRPSFLTPNRVAAGLFGRKSGRGFYDHRPGAEVTPEEPVIAAECPLWIAGSGPDADALRAALPTASDEPTSGAVVLVPTWGTTVSAAIAAHGLPASRTFGVDPLSLSTRRRVLAVTPASDPDAVRAAIGALGALGAEAVSVVRDTAGSVAQRLLASIVSVAASIAERSLATPEDIDLAVTAALGYPAGPLAWGDHIGAVRLLELQDRLHESTGDPRYRPTRWLRERAELGLPLTAPAYPLEKETP</sequence>
<dbReference type="NCBIfam" id="NF006124">
    <property type="entry name" value="PRK08268.1"/>
    <property type="match status" value="1"/>
</dbReference>
<protein>
    <submittedName>
        <fullName evidence="6">3-hydroxybutyryl-CoA dehydrogenase</fullName>
    </submittedName>
</protein>
<organism evidence="6 7">
    <name type="scientific">Amycolatopsis oliviviridis</name>
    <dbReference type="NCBI Taxonomy" id="1471590"/>
    <lineage>
        <taxon>Bacteria</taxon>
        <taxon>Bacillati</taxon>
        <taxon>Actinomycetota</taxon>
        <taxon>Actinomycetes</taxon>
        <taxon>Pseudonocardiales</taxon>
        <taxon>Pseudonocardiaceae</taxon>
        <taxon>Amycolatopsis</taxon>
    </lineage>
</organism>
<comment type="similarity">
    <text evidence="2">Belongs to the 3-hydroxyacyl-CoA dehydrogenase family.</text>
</comment>
<dbReference type="InterPro" id="IPR013328">
    <property type="entry name" value="6PGD_dom2"/>
</dbReference>
<evidence type="ECO:0000259" key="5">
    <source>
        <dbReference type="Pfam" id="PF02737"/>
    </source>
</evidence>
<evidence type="ECO:0000256" key="3">
    <source>
        <dbReference type="ARBA" id="ARBA00023002"/>
    </source>
</evidence>
<evidence type="ECO:0000313" key="7">
    <source>
        <dbReference type="Proteomes" id="UP000635387"/>
    </source>
</evidence>
<comment type="pathway">
    <text evidence="1">Lipid metabolism; butanoate metabolism.</text>
</comment>
<dbReference type="Gene3D" id="3.40.50.720">
    <property type="entry name" value="NAD(P)-binding Rossmann-like Domain"/>
    <property type="match status" value="1"/>
</dbReference>
<dbReference type="InterPro" id="IPR008927">
    <property type="entry name" value="6-PGluconate_DH-like_C_sf"/>
</dbReference>
<dbReference type="Gene3D" id="1.10.1040.10">
    <property type="entry name" value="N-(1-d-carboxylethyl)-l-norvaline Dehydrogenase, domain 2"/>
    <property type="match status" value="2"/>
</dbReference>
<gene>
    <name evidence="6" type="primary">paaH</name>
    <name evidence="6" type="ORF">GCM10017790_69520</name>
</gene>
<dbReference type="EMBL" id="BNAY01000010">
    <property type="protein sequence ID" value="GHH32425.1"/>
    <property type="molecule type" value="Genomic_DNA"/>
</dbReference>
<feature type="domain" description="3-hydroxyacyl-CoA dehydrogenase NAD binding" evidence="5">
    <location>
        <begin position="3"/>
        <end position="181"/>
    </location>
</feature>
<evidence type="ECO:0000256" key="1">
    <source>
        <dbReference type="ARBA" id="ARBA00005086"/>
    </source>
</evidence>
<dbReference type="InterPro" id="IPR006176">
    <property type="entry name" value="3-OHacyl-CoA_DH_NAD-bd"/>
</dbReference>
<evidence type="ECO:0000313" key="6">
    <source>
        <dbReference type="EMBL" id="GHH32425.1"/>
    </source>
</evidence>
<evidence type="ECO:0000259" key="4">
    <source>
        <dbReference type="Pfam" id="PF00725"/>
    </source>
</evidence>
<feature type="domain" description="3-hydroxyacyl-CoA dehydrogenase C-terminal" evidence="4">
    <location>
        <begin position="184"/>
        <end position="280"/>
    </location>
</feature>
<dbReference type="RefSeq" id="WP_191258647.1">
    <property type="nucleotide sequence ID" value="NZ_BNAY01000010.1"/>
</dbReference>
<dbReference type="SUPFAM" id="SSF48179">
    <property type="entry name" value="6-phosphogluconate dehydrogenase C-terminal domain-like"/>
    <property type="match status" value="2"/>
</dbReference>
<dbReference type="SUPFAM" id="SSF51735">
    <property type="entry name" value="NAD(P)-binding Rossmann-fold domains"/>
    <property type="match status" value="1"/>
</dbReference>
<comment type="caution">
    <text evidence="6">The sequence shown here is derived from an EMBL/GenBank/DDBJ whole genome shotgun (WGS) entry which is preliminary data.</text>
</comment>
<accession>A0ABQ3M5Z0</accession>
<dbReference type="InterPro" id="IPR036291">
    <property type="entry name" value="NAD(P)-bd_dom_sf"/>
</dbReference>
<name>A0ABQ3M5Z0_9PSEU</name>
<dbReference type="Pfam" id="PF00725">
    <property type="entry name" value="3HCDH"/>
    <property type="match status" value="2"/>
</dbReference>